<protein>
    <submittedName>
        <fullName evidence="4">Putative proteasome accessory factor C</fullName>
    </submittedName>
</protein>
<dbReference type="AlphaFoldDB" id="A0A6C7E9A7"/>
<evidence type="ECO:0000259" key="3">
    <source>
        <dbReference type="Pfam" id="PF25583"/>
    </source>
</evidence>
<dbReference type="GO" id="GO:0000502">
    <property type="term" value="C:proteasome complex"/>
    <property type="evidence" value="ECO:0007669"/>
    <property type="project" value="UniProtKB-KW"/>
</dbReference>
<name>A0A6C7E9A7_ILUCY</name>
<dbReference type="Pfam" id="PF13280">
    <property type="entry name" value="WYL"/>
    <property type="match status" value="1"/>
</dbReference>
<dbReference type="InterPro" id="IPR051534">
    <property type="entry name" value="CBASS_pafABC_assoc_protein"/>
</dbReference>
<feature type="domain" description="PafC HTH" evidence="2">
    <location>
        <begin position="9"/>
        <end position="121"/>
    </location>
</feature>
<reference evidence="4 5" key="1">
    <citation type="journal article" date="2013" name="Int. J. Syst. Evol. Microbiol.">
        <title>Ilumatobacter nonamiense sp. nov. and Ilumatobacter coccineum sp. nov., isolated from seashore sand.</title>
        <authorList>
            <person name="Matsumoto A."/>
            <person name="Kasai H."/>
            <person name="Matsuo Y."/>
            <person name="Shizuri Y."/>
            <person name="Ichikawa N."/>
            <person name="Fujita N."/>
            <person name="Omura S."/>
            <person name="Takahashi Y."/>
        </authorList>
    </citation>
    <scope>NUCLEOTIDE SEQUENCE [LARGE SCALE GENOMIC DNA]</scope>
    <source>
        <strain evidence="5">NBRC 103263 / KCTC 29153 / YM16-304</strain>
    </source>
</reference>
<dbReference type="Pfam" id="PF25583">
    <property type="entry name" value="WCX"/>
    <property type="match status" value="1"/>
</dbReference>
<sequence length="327" mass="35353">MSGPRNAEDRLRRLLVMLPYLMEAGEVPLSEVAERFDMTEAQVTNDLELVAMCGLPPYVDEMIDVFVDDGMVFVGVPRLFTRSLRLTAPEAFSLLAAGRAALELPGGDATGPLGRGLAKLAAALGAAGIDTASAGSDDTAGVAIDLSRPELTDQIIDAVAAHAELAVTYYTPARDAVSERTFVPRHVFVEAGNWYVRADDARSGELRTFRIDRIEQAAPTGRTVPPEGDAPGEPQPFFTDVDVPRALVRVGPDAQWIIDRYPIDRADPTTARGVPNGWLDVTLPVASERWLARLLVRLGPDAVLVEPDELRPAVTSLAQRMLARYAD</sequence>
<dbReference type="InterPro" id="IPR057727">
    <property type="entry name" value="WCX_dom"/>
</dbReference>
<accession>A0A6C7E9A7</accession>
<dbReference type="PANTHER" id="PTHR34580:SF1">
    <property type="entry name" value="PROTEIN PAFC"/>
    <property type="match status" value="1"/>
</dbReference>
<dbReference type="PANTHER" id="PTHR34580">
    <property type="match status" value="1"/>
</dbReference>
<keyword evidence="5" id="KW-1185">Reference proteome</keyword>
<evidence type="ECO:0000259" key="1">
    <source>
        <dbReference type="Pfam" id="PF13280"/>
    </source>
</evidence>
<dbReference type="EMBL" id="AP012057">
    <property type="protein sequence ID" value="BAN01799.1"/>
    <property type="molecule type" value="Genomic_DNA"/>
</dbReference>
<dbReference type="InterPro" id="IPR043839">
    <property type="entry name" value="PafC_HTH"/>
</dbReference>
<feature type="domain" description="WYL" evidence="1">
    <location>
        <begin position="151"/>
        <end position="218"/>
    </location>
</feature>
<proteinExistence type="predicted"/>
<evidence type="ECO:0000259" key="2">
    <source>
        <dbReference type="Pfam" id="PF19187"/>
    </source>
</evidence>
<evidence type="ECO:0000313" key="5">
    <source>
        <dbReference type="Proteomes" id="UP000011863"/>
    </source>
</evidence>
<dbReference type="Pfam" id="PF19187">
    <property type="entry name" value="HTH_PafC"/>
    <property type="match status" value="1"/>
</dbReference>
<evidence type="ECO:0000313" key="4">
    <source>
        <dbReference type="EMBL" id="BAN01799.1"/>
    </source>
</evidence>
<gene>
    <name evidence="4" type="primary">pafC</name>
    <name evidence="4" type="ORF">YM304_14850</name>
</gene>
<organism evidence="4 5">
    <name type="scientific">Ilumatobacter coccineus (strain NBRC 103263 / KCTC 29153 / YM16-304)</name>
    <dbReference type="NCBI Taxonomy" id="1313172"/>
    <lineage>
        <taxon>Bacteria</taxon>
        <taxon>Bacillati</taxon>
        <taxon>Actinomycetota</taxon>
        <taxon>Acidimicrobiia</taxon>
        <taxon>Acidimicrobiales</taxon>
        <taxon>Ilumatobacteraceae</taxon>
        <taxon>Ilumatobacter</taxon>
    </lineage>
</organism>
<dbReference type="KEGG" id="aym:YM304_14850"/>
<dbReference type="InterPro" id="IPR026881">
    <property type="entry name" value="WYL_dom"/>
</dbReference>
<feature type="domain" description="WCX" evidence="3">
    <location>
        <begin position="244"/>
        <end position="322"/>
    </location>
</feature>
<dbReference type="PROSITE" id="PS52050">
    <property type="entry name" value="WYL"/>
    <property type="match status" value="1"/>
</dbReference>
<dbReference type="InterPro" id="IPR028349">
    <property type="entry name" value="PafC-like"/>
</dbReference>
<dbReference type="Proteomes" id="UP000011863">
    <property type="component" value="Chromosome"/>
</dbReference>
<dbReference type="RefSeq" id="WP_015441046.1">
    <property type="nucleotide sequence ID" value="NC_020520.1"/>
</dbReference>
<dbReference type="PIRSF" id="PIRSF016838">
    <property type="entry name" value="PafC"/>
    <property type="match status" value="1"/>
</dbReference>
<dbReference type="OrthoDB" id="3268930at2"/>
<keyword evidence="4" id="KW-0647">Proteasome</keyword>